<dbReference type="InterPro" id="IPR024455">
    <property type="entry name" value="Phage_capsid"/>
</dbReference>
<accession>A0ABY5YGG3</accession>
<dbReference type="Gene3D" id="3.30.2400.10">
    <property type="entry name" value="Major capsid protein gp5"/>
    <property type="match status" value="1"/>
</dbReference>
<evidence type="ECO:0000313" key="5">
    <source>
        <dbReference type="Proteomes" id="UP001060261"/>
    </source>
</evidence>
<feature type="domain" description="Phage capsid-like C-terminal" evidence="3">
    <location>
        <begin position="128"/>
        <end position="412"/>
    </location>
</feature>
<dbReference type="EMBL" id="CP104213">
    <property type="protein sequence ID" value="UWX64190.1"/>
    <property type="molecule type" value="Genomic_DNA"/>
</dbReference>
<comment type="subcellular location">
    <subcellularLocation>
        <location evidence="1">Virion</location>
    </subcellularLocation>
</comment>
<dbReference type="RefSeq" id="WP_260560465.1">
    <property type="nucleotide sequence ID" value="NZ_BAABEC010000167.1"/>
</dbReference>
<evidence type="ECO:0000259" key="3">
    <source>
        <dbReference type="Pfam" id="PF05065"/>
    </source>
</evidence>
<evidence type="ECO:0000256" key="2">
    <source>
        <dbReference type="SAM" id="MobiDB-lite"/>
    </source>
</evidence>
<evidence type="ECO:0000313" key="4">
    <source>
        <dbReference type="EMBL" id="UWX64190.1"/>
    </source>
</evidence>
<dbReference type="InterPro" id="IPR054612">
    <property type="entry name" value="Phage_capsid-like_C"/>
</dbReference>
<dbReference type="Pfam" id="PF05065">
    <property type="entry name" value="Phage_capsid"/>
    <property type="match status" value="1"/>
</dbReference>
<keyword evidence="5" id="KW-1185">Reference proteome</keyword>
<dbReference type="SUPFAM" id="SSF56563">
    <property type="entry name" value="Major capsid protein gp5"/>
    <property type="match status" value="1"/>
</dbReference>
<feature type="region of interest" description="Disordered" evidence="2">
    <location>
        <begin position="38"/>
        <end position="72"/>
    </location>
</feature>
<protein>
    <submittedName>
        <fullName evidence="4">Phage major capsid protein</fullName>
    </submittedName>
</protein>
<dbReference type="Proteomes" id="UP001060261">
    <property type="component" value="Chromosome"/>
</dbReference>
<gene>
    <name evidence="4" type="ORF">N0D28_00475</name>
</gene>
<organism evidence="4 5">
    <name type="scientific">Deinococcus rubellus</name>
    <dbReference type="NCBI Taxonomy" id="1889240"/>
    <lineage>
        <taxon>Bacteria</taxon>
        <taxon>Thermotogati</taxon>
        <taxon>Deinococcota</taxon>
        <taxon>Deinococci</taxon>
        <taxon>Deinococcales</taxon>
        <taxon>Deinococcaceae</taxon>
        <taxon>Deinococcus</taxon>
    </lineage>
</organism>
<sequence>MPLTKEELAQMRAAITEEVDTLKTSHKKEADDLRAQLKTAEDARSAAEAQSRRPALYGSEGHATVRSVETKEDRRQHVIQRIGNFTRGLAAARGDLRSAAEFVEKRYGDKGTADALTRALSEGVAGDGGNLVETQYAGDMIELLYAMAVVRQSGARVIPLPNGNLTIHRQASGVSGAYAGELQNIPAQQPTTDTVTMQAKKLSVIVPVSNELLHDTSGRVNELIVADIGQGLSLREDLAFLRGTGDSGLSPIGVLNQAAAGNIATYTTLASAIAGVRAKLRGANLPMRSVGWIFNSDVEAQYYNVLSTTGEYIYRDEMDNGKLLGFPFRISNQIPSNLTTAGGTAGTEIYFADWSEVMIGEALALQMETSREGSYFNGTANVNAFGTDQTLFRAITRHDLALRHTRAVAVGRVDLTTVTAR</sequence>
<proteinExistence type="predicted"/>
<reference evidence="4" key="1">
    <citation type="submission" date="2022-09" db="EMBL/GenBank/DDBJ databases">
        <title>genome sequence of Deinococcus rubellus.</title>
        <authorList>
            <person name="Srinivasan S."/>
        </authorList>
    </citation>
    <scope>NUCLEOTIDE SEQUENCE</scope>
    <source>
        <strain evidence="4">Ant6</strain>
    </source>
</reference>
<dbReference type="NCBIfam" id="TIGR01554">
    <property type="entry name" value="major_cap_HK97"/>
    <property type="match status" value="1"/>
</dbReference>
<evidence type="ECO:0000256" key="1">
    <source>
        <dbReference type="ARBA" id="ARBA00004328"/>
    </source>
</evidence>
<name>A0ABY5YGG3_9DEIO</name>